<evidence type="ECO:0000313" key="1">
    <source>
        <dbReference type="EMBL" id="KKO02477.1"/>
    </source>
</evidence>
<dbReference type="GO" id="GO:0019634">
    <property type="term" value="P:organic phosphonate metabolic process"/>
    <property type="evidence" value="ECO:0007669"/>
    <property type="project" value="InterPro"/>
</dbReference>
<protein>
    <recommendedName>
        <fullName evidence="2">Phosphonate C-P lyase system protein PhnG</fullName>
    </recommendedName>
</protein>
<name>A0A0F9XSL8_9ZZZZ</name>
<accession>A0A0F9XSL8</accession>
<reference evidence="1" key="1">
    <citation type="journal article" date="2015" name="Nature">
        <title>Complex archaea that bridge the gap between prokaryotes and eukaryotes.</title>
        <authorList>
            <person name="Spang A."/>
            <person name="Saw J.H."/>
            <person name="Jorgensen S.L."/>
            <person name="Zaremba-Niedzwiedzka K."/>
            <person name="Martijn J."/>
            <person name="Lind A.E."/>
            <person name="van Eijk R."/>
            <person name="Schleper C."/>
            <person name="Guy L."/>
            <person name="Ettema T.J."/>
        </authorList>
    </citation>
    <scope>NUCLEOTIDE SEQUENCE</scope>
</reference>
<dbReference type="InterPro" id="IPR009609">
    <property type="entry name" value="Phosphonate_metab_PhnG"/>
</dbReference>
<dbReference type="Pfam" id="PF06754">
    <property type="entry name" value="PhnG"/>
    <property type="match status" value="1"/>
</dbReference>
<sequence>MNMMNEKIDPNAPRKSWLGLLAKSPAAEIARLWTAYDTHPDHSILRAPEIGGVMVRGRAGAVGAAFNLGEMSVTRASVKLGCGTVGHGYVQGRSKDHALQTALIDALMQTEAATQVEAAILAPLRKARDTAKATRAAKAAATKVDFFTMVRGED</sequence>
<gene>
    <name evidence="1" type="ORF">LCGC14_0104320</name>
</gene>
<organism evidence="1">
    <name type="scientific">marine sediment metagenome</name>
    <dbReference type="NCBI Taxonomy" id="412755"/>
    <lineage>
        <taxon>unclassified sequences</taxon>
        <taxon>metagenomes</taxon>
        <taxon>ecological metagenomes</taxon>
    </lineage>
</organism>
<proteinExistence type="predicted"/>
<dbReference type="NCBIfam" id="TIGR03293">
    <property type="entry name" value="PhnG_redo"/>
    <property type="match status" value="1"/>
</dbReference>
<dbReference type="AlphaFoldDB" id="A0A0F9XSL8"/>
<evidence type="ECO:0008006" key="2">
    <source>
        <dbReference type="Google" id="ProtNLM"/>
    </source>
</evidence>
<dbReference type="GO" id="GO:0015716">
    <property type="term" value="P:organic phosphonate transport"/>
    <property type="evidence" value="ECO:0007669"/>
    <property type="project" value="InterPro"/>
</dbReference>
<dbReference type="EMBL" id="LAZR01000030">
    <property type="protein sequence ID" value="KKO02477.1"/>
    <property type="molecule type" value="Genomic_DNA"/>
</dbReference>
<comment type="caution">
    <text evidence="1">The sequence shown here is derived from an EMBL/GenBank/DDBJ whole genome shotgun (WGS) entry which is preliminary data.</text>
</comment>